<protein>
    <recommendedName>
        <fullName evidence="4">META domain-containing protein</fullName>
    </recommendedName>
</protein>
<organism evidence="2 3">
    <name type="scientific">Brevundimonas intermedia</name>
    <dbReference type="NCBI Taxonomy" id="74315"/>
    <lineage>
        <taxon>Bacteria</taxon>
        <taxon>Pseudomonadati</taxon>
        <taxon>Pseudomonadota</taxon>
        <taxon>Alphaproteobacteria</taxon>
        <taxon>Caulobacterales</taxon>
        <taxon>Caulobacteraceae</taxon>
        <taxon>Brevundimonas</taxon>
    </lineage>
</organism>
<dbReference type="Proteomes" id="UP000298216">
    <property type="component" value="Unassembled WGS sequence"/>
</dbReference>
<dbReference type="RefSeq" id="WP_135194166.1">
    <property type="nucleotide sequence ID" value="NZ_SPVH01000004.1"/>
</dbReference>
<evidence type="ECO:0000313" key="3">
    <source>
        <dbReference type="Proteomes" id="UP000298216"/>
    </source>
</evidence>
<feature type="signal peptide" evidence="1">
    <location>
        <begin position="1"/>
        <end position="21"/>
    </location>
</feature>
<keyword evidence="3" id="KW-1185">Reference proteome</keyword>
<dbReference type="EMBL" id="SPVH01000004">
    <property type="protein sequence ID" value="TFW13525.1"/>
    <property type="molecule type" value="Genomic_DNA"/>
</dbReference>
<evidence type="ECO:0000313" key="2">
    <source>
        <dbReference type="EMBL" id="TFW13525.1"/>
    </source>
</evidence>
<dbReference type="OrthoDB" id="7204730at2"/>
<evidence type="ECO:0000256" key="1">
    <source>
        <dbReference type="SAM" id="SignalP"/>
    </source>
</evidence>
<gene>
    <name evidence="2" type="ORF">EGY25_06215</name>
</gene>
<feature type="chain" id="PRO_5021447686" description="META domain-containing protein" evidence="1">
    <location>
        <begin position="22"/>
        <end position="266"/>
    </location>
</feature>
<accession>A0A4Y9S0L4</accession>
<comment type="caution">
    <text evidence="2">The sequence shown here is derived from an EMBL/GenBank/DDBJ whole genome shotgun (WGS) entry which is preliminary data.</text>
</comment>
<evidence type="ECO:0008006" key="4">
    <source>
        <dbReference type="Google" id="ProtNLM"/>
    </source>
</evidence>
<proteinExistence type="predicted"/>
<dbReference type="AlphaFoldDB" id="A0A4Y9S0L4"/>
<keyword evidence="1" id="KW-0732">Signal</keyword>
<reference evidence="2 3" key="1">
    <citation type="submission" date="2019-03" db="EMBL/GenBank/DDBJ databases">
        <title>Draft genome of Brevundimonas sp. a heavy metal resistant soil bacteria.</title>
        <authorList>
            <person name="Soto J."/>
        </authorList>
    </citation>
    <scope>NUCLEOTIDE SEQUENCE [LARGE SCALE GENOMIC DNA]</scope>
    <source>
        <strain evidence="2 3">B-10</strain>
    </source>
</reference>
<name>A0A4Y9S0L4_9CAUL</name>
<sequence>MNRRILSLVIALCVMGGPVAAQERPAPVQAFSIAETGRLGQAIWRQDVAAARATDALLAQSDGQAPQGLIGWIVTSEGDTQRVRFLAGEPDAPRAFKDVVVDAQLKAGAVVDAADPELSPDERAQFAARNTAAQAIGPLRCAARYNAVMLKDPEGEGWLVWLLASTTQANVVPMGGHYRFHVSADGKTVEKREQLSGGCLDMDRRQAQQGGQTVGLVTSILVAPQPLEVHVFLSLLNRLPIYAMAGDKLWEVQGARIREVTPPARR</sequence>